<sequence length="365" mass="40080">MKWTQIVKAALALAVIVAFFWLVWTIKSILIPFGFAALLAYLLNPIVKKLGVHGVSRSLAAGLASLSFLLLFFLVAFIPWPILSQQLIVLQARLPLMLDNLQHTITSSSVLLTVKNVVPSFGDGDIAAWFEHISQFVVDNVNFSNISHQVFGVLMKGGSVILNILTWVALLPLITYYLLANWPSTVKMWRRLIPVRWRAEVFLLGDEMDAVLSQYVRGQFLLIVSLAAYYAIALSLTGLDVAVSVGILTGCFVIVPYIGFSLGLLLGALSAMLQFGFNTPFFAVLAIYGVGQVLESYVLTPRLVGERIGLSPVAVIFALMVFGALFGFVGIIFALPASAVIVVLMRQMRRKYLESSFYNEGKVSP</sequence>
<dbReference type="InterPro" id="IPR002549">
    <property type="entry name" value="AI-2E-like"/>
</dbReference>
<feature type="transmembrane region" description="Helical" evidence="6">
    <location>
        <begin position="160"/>
        <end position="180"/>
    </location>
</feature>
<evidence type="ECO:0000256" key="3">
    <source>
        <dbReference type="ARBA" id="ARBA00022692"/>
    </source>
</evidence>
<comment type="caution">
    <text evidence="7">The sequence shown here is derived from an EMBL/GenBank/DDBJ whole genome shotgun (WGS) entry which is preliminary data.</text>
</comment>
<reference evidence="7 8" key="1">
    <citation type="submission" date="2019-03" db="EMBL/GenBank/DDBJ databases">
        <title>Genomic Encyclopedia of Type Strains, Phase IV (KMG-IV): sequencing the most valuable type-strain genomes for metagenomic binning, comparative biology and taxonomic classification.</title>
        <authorList>
            <person name="Goeker M."/>
        </authorList>
    </citation>
    <scope>NUCLEOTIDE SEQUENCE [LARGE SCALE GENOMIC DNA]</scope>
    <source>
        <strain evidence="7 8">DSM 102852</strain>
    </source>
</reference>
<comment type="similarity">
    <text evidence="2">Belongs to the autoinducer-2 exporter (AI-2E) (TC 2.A.86) family.</text>
</comment>
<proteinExistence type="inferred from homology"/>
<evidence type="ECO:0000256" key="1">
    <source>
        <dbReference type="ARBA" id="ARBA00004141"/>
    </source>
</evidence>
<evidence type="ECO:0000256" key="5">
    <source>
        <dbReference type="ARBA" id="ARBA00023136"/>
    </source>
</evidence>
<keyword evidence="3 6" id="KW-0812">Transmembrane</keyword>
<evidence type="ECO:0000256" key="6">
    <source>
        <dbReference type="SAM" id="Phobius"/>
    </source>
</evidence>
<keyword evidence="4 6" id="KW-1133">Transmembrane helix</keyword>
<dbReference type="RefSeq" id="WP_162845113.1">
    <property type="nucleotide sequence ID" value="NZ_SNZE01000002.1"/>
</dbReference>
<name>A0A4R6YB65_9BURK</name>
<dbReference type="GO" id="GO:0055085">
    <property type="term" value="P:transmembrane transport"/>
    <property type="evidence" value="ECO:0007669"/>
    <property type="project" value="TreeGrafter"/>
</dbReference>
<comment type="subcellular location">
    <subcellularLocation>
        <location evidence="1">Membrane</location>
        <topology evidence="1">Multi-pass membrane protein</topology>
    </subcellularLocation>
</comment>
<evidence type="ECO:0000313" key="8">
    <source>
        <dbReference type="Proteomes" id="UP000294480"/>
    </source>
</evidence>
<keyword evidence="5 6" id="KW-0472">Membrane</keyword>
<dbReference type="Pfam" id="PF01594">
    <property type="entry name" value="AI-2E_transport"/>
    <property type="match status" value="1"/>
</dbReference>
<dbReference type="AlphaFoldDB" id="A0A4R6YB65"/>
<feature type="transmembrane region" description="Helical" evidence="6">
    <location>
        <begin position="30"/>
        <end position="47"/>
    </location>
</feature>
<feature type="transmembrane region" description="Helical" evidence="6">
    <location>
        <begin position="314"/>
        <end position="344"/>
    </location>
</feature>
<evidence type="ECO:0000256" key="2">
    <source>
        <dbReference type="ARBA" id="ARBA00009773"/>
    </source>
</evidence>
<accession>A0A4R6YB65</accession>
<dbReference type="PANTHER" id="PTHR21716">
    <property type="entry name" value="TRANSMEMBRANE PROTEIN"/>
    <property type="match status" value="1"/>
</dbReference>
<dbReference type="GO" id="GO:0016020">
    <property type="term" value="C:membrane"/>
    <property type="evidence" value="ECO:0007669"/>
    <property type="project" value="UniProtKB-SubCell"/>
</dbReference>
<feature type="transmembrane region" description="Helical" evidence="6">
    <location>
        <begin position="245"/>
        <end position="268"/>
    </location>
</feature>
<feature type="transmembrane region" description="Helical" evidence="6">
    <location>
        <begin position="59"/>
        <end position="80"/>
    </location>
</feature>
<dbReference type="PANTHER" id="PTHR21716:SF64">
    <property type="entry name" value="AI-2 TRANSPORT PROTEIN TQSA"/>
    <property type="match status" value="1"/>
</dbReference>
<feature type="transmembrane region" description="Helical" evidence="6">
    <location>
        <begin position="220"/>
        <end position="239"/>
    </location>
</feature>
<dbReference type="Proteomes" id="UP000294480">
    <property type="component" value="Unassembled WGS sequence"/>
</dbReference>
<gene>
    <name evidence="7" type="ORF">DFR44_10261</name>
</gene>
<evidence type="ECO:0000256" key="4">
    <source>
        <dbReference type="ARBA" id="ARBA00022989"/>
    </source>
</evidence>
<protein>
    <submittedName>
        <fullName evidence="7">Putative PurR-regulated permease PerM</fullName>
    </submittedName>
</protein>
<keyword evidence="8" id="KW-1185">Reference proteome</keyword>
<dbReference type="EMBL" id="SNZE01000002">
    <property type="protein sequence ID" value="TDR32765.1"/>
    <property type="molecule type" value="Genomic_DNA"/>
</dbReference>
<feature type="transmembrane region" description="Helical" evidence="6">
    <location>
        <begin position="275"/>
        <end position="294"/>
    </location>
</feature>
<feature type="transmembrane region" description="Helical" evidence="6">
    <location>
        <begin position="7"/>
        <end position="24"/>
    </location>
</feature>
<organism evidence="7 8">
    <name type="scientific">Hydromonas duriensis</name>
    <dbReference type="NCBI Taxonomy" id="1527608"/>
    <lineage>
        <taxon>Bacteria</taxon>
        <taxon>Pseudomonadati</taxon>
        <taxon>Pseudomonadota</taxon>
        <taxon>Betaproteobacteria</taxon>
        <taxon>Burkholderiales</taxon>
        <taxon>Burkholderiaceae</taxon>
        <taxon>Hydromonas</taxon>
    </lineage>
</organism>
<evidence type="ECO:0000313" key="7">
    <source>
        <dbReference type="EMBL" id="TDR32765.1"/>
    </source>
</evidence>